<dbReference type="Pfam" id="PF00535">
    <property type="entry name" value="Glycos_transf_2"/>
    <property type="match status" value="1"/>
</dbReference>
<sequence length="318" mass="36930">MYFYKNPSWIDKRLLAATKLEDFPESIFYEINKNLGTIQSEDPIVSIVIPAFNEEANIVRTIYSLSRNRTSFPAEIIVINNNSTDRTQEVLNRLNVKSFIQTKPGCGPARQLGQQMAKGKYILMADGDCMYPPGWIEKMTRTLERDNTPCIYGRYSFLGTKDKPRWKLFVYECLRDVVGELRHINRPCINALGMSMGYVKELGLKTGFVDRKIRGEDGRMCFQLMRYGKIRQVRDRSIRVWTLPRTLDKEPGLIYSIMARVIIELTRVKHYFYTQPQHDVKNSKNYVPPALKYFKKFRTIHKEEPETVEAGAVKMGGE</sequence>
<dbReference type="InterPro" id="IPR029044">
    <property type="entry name" value="Nucleotide-diphossugar_trans"/>
</dbReference>
<dbReference type="Gene3D" id="3.90.550.10">
    <property type="entry name" value="Spore Coat Polysaccharide Biosynthesis Protein SpsA, Chain A"/>
    <property type="match status" value="1"/>
</dbReference>
<keyword evidence="5" id="KW-0472">Membrane</keyword>
<comment type="subcellular location">
    <subcellularLocation>
        <location evidence="1">Cell membrane</location>
    </subcellularLocation>
</comment>
<dbReference type="SUPFAM" id="SSF53448">
    <property type="entry name" value="Nucleotide-diphospho-sugar transferases"/>
    <property type="match status" value="1"/>
</dbReference>
<reference evidence="7 8" key="1">
    <citation type="submission" date="2021-05" db="EMBL/GenBank/DDBJ databases">
        <title>A Polyphasic approach of four new species of the genus Ohtaekwangia: Ohtaekwangia histidinii sp. nov., Ohtaekwangia cretensis sp. nov., Ohtaekwangia indiensis sp. nov., Ohtaekwangia reichenbachii sp. nov. from diverse environment.</title>
        <authorList>
            <person name="Octaviana S."/>
        </authorList>
    </citation>
    <scope>NUCLEOTIDE SEQUENCE [LARGE SCALE GENOMIC DNA]</scope>
    <source>
        <strain evidence="7 8">PWU4</strain>
    </source>
</reference>
<dbReference type="Proteomes" id="UP001319200">
    <property type="component" value="Unassembled WGS sequence"/>
</dbReference>
<dbReference type="GO" id="GO:0005886">
    <property type="term" value="C:plasma membrane"/>
    <property type="evidence" value="ECO:0007669"/>
    <property type="project" value="UniProtKB-SubCell"/>
</dbReference>
<evidence type="ECO:0000256" key="3">
    <source>
        <dbReference type="ARBA" id="ARBA00022676"/>
    </source>
</evidence>
<evidence type="ECO:0000313" key="8">
    <source>
        <dbReference type="Proteomes" id="UP001319200"/>
    </source>
</evidence>
<keyword evidence="3" id="KW-0328">Glycosyltransferase</keyword>
<dbReference type="InterPro" id="IPR001173">
    <property type="entry name" value="Glyco_trans_2-like"/>
</dbReference>
<evidence type="ECO:0000313" key="7">
    <source>
        <dbReference type="EMBL" id="MBT1697733.1"/>
    </source>
</evidence>
<dbReference type="PANTHER" id="PTHR43646">
    <property type="entry name" value="GLYCOSYLTRANSFERASE"/>
    <property type="match status" value="1"/>
</dbReference>
<name>A0AAP2GN77_9BACT</name>
<evidence type="ECO:0000256" key="2">
    <source>
        <dbReference type="ARBA" id="ARBA00022475"/>
    </source>
</evidence>
<accession>A0AAP2GN77</accession>
<dbReference type="CDD" id="cd00761">
    <property type="entry name" value="Glyco_tranf_GTA_type"/>
    <property type="match status" value="1"/>
</dbReference>
<dbReference type="GO" id="GO:0016757">
    <property type="term" value="F:glycosyltransferase activity"/>
    <property type="evidence" value="ECO:0007669"/>
    <property type="project" value="UniProtKB-KW"/>
</dbReference>
<dbReference type="PANTHER" id="PTHR43646:SF2">
    <property type="entry name" value="GLYCOSYLTRANSFERASE 2-LIKE DOMAIN-CONTAINING PROTEIN"/>
    <property type="match status" value="1"/>
</dbReference>
<dbReference type="EMBL" id="JAHESF010000011">
    <property type="protein sequence ID" value="MBT1697733.1"/>
    <property type="molecule type" value="Genomic_DNA"/>
</dbReference>
<dbReference type="AlphaFoldDB" id="A0AAP2GN77"/>
<gene>
    <name evidence="7" type="ORF">KK083_12650</name>
</gene>
<evidence type="ECO:0000259" key="6">
    <source>
        <dbReference type="Pfam" id="PF00535"/>
    </source>
</evidence>
<comment type="caution">
    <text evidence="7">The sequence shown here is derived from an EMBL/GenBank/DDBJ whole genome shotgun (WGS) entry which is preliminary data.</text>
</comment>
<protein>
    <submittedName>
        <fullName evidence="7">Glycosyltransferase family 2 protein</fullName>
    </submittedName>
</protein>
<proteinExistence type="predicted"/>
<keyword evidence="8" id="KW-1185">Reference proteome</keyword>
<evidence type="ECO:0000256" key="5">
    <source>
        <dbReference type="ARBA" id="ARBA00023136"/>
    </source>
</evidence>
<organism evidence="7 8">
    <name type="scientific">Chryseosolibacter histidini</name>
    <dbReference type="NCBI Taxonomy" id="2782349"/>
    <lineage>
        <taxon>Bacteria</taxon>
        <taxon>Pseudomonadati</taxon>
        <taxon>Bacteroidota</taxon>
        <taxon>Cytophagia</taxon>
        <taxon>Cytophagales</taxon>
        <taxon>Chryseotaleaceae</taxon>
        <taxon>Chryseosolibacter</taxon>
    </lineage>
</organism>
<dbReference type="RefSeq" id="WP_254163606.1">
    <property type="nucleotide sequence ID" value="NZ_JAHESF010000011.1"/>
</dbReference>
<keyword evidence="4" id="KW-0808">Transferase</keyword>
<feature type="domain" description="Glycosyltransferase 2-like" evidence="6">
    <location>
        <begin position="46"/>
        <end position="163"/>
    </location>
</feature>
<keyword evidence="2" id="KW-1003">Cell membrane</keyword>
<evidence type="ECO:0000256" key="1">
    <source>
        <dbReference type="ARBA" id="ARBA00004236"/>
    </source>
</evidence>
<evidence type="ECO:0000256" key="4">
    <source>
        <dbReference type="ARBA" id="ARBA00022679"/>
    </source>
</evidence>